<reference evidence="2" key="1">
    <citation type="submission" date="2023-10" db="EMBL/GenBank/DDBJ databases">
        <authorList>
            <person name="Chen Y."/>
            <person name="Shah S."/>
            <person name="Dougan E. K."/>
            <person name="Thang M."/>
            <person name="Chan C."/>
        </authorList>
    </citation>
    <scope>NUCLEOTIDE SEQUENCE [LARGE SCALE GENOMIC DNA]</scope>
</reference>
<evidence type="ECO:0008006" key="4">
    <source>
        <dbReference type="Google" id="ProtNLM"/>
    </source>
</evidence>
<feature type="region of interest" description="Disordered" evidence="1">
    <location>
        <begin position="48"/>
        <end position="67"/>
    </location>
</feature>
<feature type="region of interest" description="Disordered" evidence="1">
    <location>
        <begin position="305"/>
        <end position="330"/>
    </location>
</feature>
<feature type="compositionally biased region" description="Acidic residues" evidence="1">
    <location>
        <begin position="505"/>
        <end position="515"/>
    </location>
</feature>
<sequence length="515" mass="52779">MATHWRPALRHVAEDACGISSDAPSKHANVDWLRLRRPGNGSVAAAEAVAASKHQTTNSAERPEDERGIAAAEPKGWPAAFASPRGFLNSGCDLGGSRSDQGANAPWPLCQSAPSALAGWHPGTFTADMPPGYELSPLYGTSFHHLSQAPPPWSPGGEAWVGCGYSRVDAPPPRAPGRARAAAVGAEREAMAMAAAGRGAVGGAAASREVSVTMQPGPLHMRMTTAGRVTRVAAGGQAAAHGVQPGWLLVSVDGKPYHEPLLHSKIACGSPYRVVFSAQEGAISAILAARAAFLEQQALRGGAAEQGAAGQAQHSAAAPSVNPDAPVPLRGPTAVSITDGCVIDVDGQTVLAADIAALQQQLQAESDQTPSPEAQQARASSGGGGASADAAPDPPAQERPAVREPGREAQRHYQTQRKKQQRIMKKKIRRGEVVVGPSGVLEPASAVGAPPAPQPASGGPAGEPGGEREPDGEQVPAEGTSSRLAPACDLIPGTRWFDGRRFGEDGAEDSDGFSA</sequence>
<gene>
    <name evidence="2" type="ORF">PCOR1329_LOCUS52766</name>
</gene>
<keyword evidence="3" id="KW-1185">Reference proteome</keyword>
<organism evidence="2 3">
    <name type="scientific">Prorocentrum cordatum</name>
    <dbReference type="NCBI Taxonomy" id="2364126"/>
    <lineage>
        <taxon>Eukaryota</taxon>
        <taxon>Sar</taxon>
        <taxon>Alveolata</taxon>
        <taxon>Dinophyceae</taxon>
        <taxon>Prorocentrales</taxon>
        <taxon>Prorocentraceae</taxon>
        <taxon>Prorocentrum</taxon>
    </lineage>
</organism>
<accession>A0ABN9V0H3</accession>
<feature type="compositionally biased region" description="Basic and acidic residues" evidence="1">
    <location>
        <begin position="400"/>
        <end position="411"/>
    </location>
</feature>
<protein>
    <recommendedName>
        <fullName evidence="4">PDZ domain-containing protein</fullName>
    </recommendedName>
</protein>
<dbReference type="EMBL" id="CAUYUJ010016424">
    <property type="protein sequence ID" value="CAK0865179.1"/>
    <property type="molecule type" value="Genomic_DNA"/>
</dbReference>
<proteinExistence type="predicted"/>
<evidence type="ECO:0000313" key="3">
    <source>
        <dbReference type="Proteomes" id="UP001189429"/>
    </source>
</evidence>
<comment type="caution">
    <text evidence="2">The sequence shown here is derived from an EMBL/GenBank/DDBJ whole genome shotgun (WGS) entry which is preliminary data.</text>
</comment>
<dbReference type="Proteomes" id="UP001189429">
    <property type="component" value="Unassembled WGS sequence"/>
</dbReference>
<evidence type="ECO:0000313" key="2">
    <source>
        <dbReference type="EMBL" id="CAK0865179.1"/>
    </source>
</evidence>
<feature type="compositionally biased region" description="Low complexity" evidence="1">
    <location>
        <begin position="305"/>
        <end position="318"/>
    </location>
</feature>
<feature type="compositionally biased region" description="Basic residues" evidence="1">
    <location>
        <begin position="414"/>
        <end position="429"/>
    </location>
</feature>
<evidence type="ECO:0000256" key="1">
    <source>
        <dbReference type="SAM" id="MobiDB-lite"/>
    </source>
</evidence>
<feature type="region of interest" description="Disordered" evidence="1">
    <location>
        <begin position="362"/>
        <end position="515"/>
    </location>
</feature>
<name>A0ABN9V0H3_9DINO</name>